<dbReference type="OrthoDB" id="134019at2157"/>
<keyword evidence="2" id="KW-1185">Reference proteome</keyword>
<dbReference type="Proteomes" id="UP000681041">
    <property type="component" value="Chromosome"/>
</dbReference>
<dbReference type="InterPro" id="IPR029063">
    <property type="entry name" value="SAM-dependent_MTases_sf"/>
</dbReference>
<dbReference type="GO" id="GO:0032259">
    <property type="term" value="P:methylation"/>
    <property type="evidence" value="ECO:0007669"/>
    <property type="project" value="UniProtKB-KW"/>
</dbReference>
<dbReference type="KEGG" id="meme:HYG87_07870"/>
<name>A0A8T8K924_9EURY</name>
<dbReference type="CDD" id="cd02440">
    <property type="entry name" value="AdoMet_MTases"/>
    <property type="match status" value="1"/>
</dbReference>
<dbReference type="Gene3D" id="3.40.50.150">
    <property type="entry name" value="Vaccinia Virus protein VP39"/>
    <property type="match status" value="1"/>
</dbReference>
<proteinExistence type="predicted"/>
<dbReference type="AlphaFoldDB" id="A0A8T8K924"/>
<accession>A0A8T8K924</accession>
<dbReference type="Pfam" id="PF06325">
    <property type="entry name" value="PrmA"/>
    <property type="match status" value="1"/>
</dbReference>
<protein>
    <submittedName>
        <fullName evidence="1">50S ribosomal protein L11 methyltransferase</fullName>
    </submittedName>
</protein>
<dbReference type="SUPFAM" id="SSF53335">
    <property type="entry name" value="S-adenosyl-L-methionine-dependent methyltransferases"/>
    <property type="match status" value="1"/>
</dbReference>
<evidence type="ECO:0000313" key="2">
    <source>
        <dbReference type="Proteomes" id="UP000681041"/>
    </source>
</evidence>
<keyword evidence="1" id="KW-0808">Transferase</keyword>
<organism evidence="1 2">
    <name type="scientific">Methanobacterium alkalithermotolerans</name>
    <dbReference type="NCBI Taxonomy" id="2731220"/>
    <lineage>
        <taxon>Archaea</taxon>
        <taxon>Methanobacteriati</taxon>
        <taxon>Methanobacteriota</taxon>
        <taxon>Methanomada group</taxon>
        <taxon>Methanobacteria</taxon>
        <taxon>Methanobacteriales</taxon>
        <taxon>Methanobacteriaceae</taxon>
        <taxon>Methanobacterium</taxon>
    </lineage>
</organism>
<reference evidence="1" key="1">
    <citation type="submission" date="2020-07" db="EMBL/GenBank/DDBJ databases">
        <title>Methanobacterium. sp. MethCan genome.</title>
        <authorList>
            <person name="Postec A."/>
            <person name="Quemeneur M."/>
        </authorList>
    </citation>
    <scope>NUCLEOTIDE SEQUENCE</scope>
    <source>
        <strain evidence="1">MethCAN</strain>
    </source>
</reference>
<sequence length="331" mass="37118">MELECKCGEACLKNSEEILLEIDAAHSPCPICSTIKLKKFRPLKDQLNLDSINLQWGRCECGKRHMDLVMAHILKIMIREEIQDEKSKLRSSAVPLITPAYPLKNEPYLGDNSLIVLASKMNEKCAEIIYSEVSEVKGVLKGEINNTVGIKDFSSSPHVYDLLAGCDLRCDILSTPLGPIGIHKKQSQIHIEVPRQHSPKITSLSLFLKNNNLNSDFKVLDATCGPGTLGIFCLKAGADKVVFNDLWKPATTMTTFNLESNGFKVDFFDEKLENCKVSYGKNFEIYNVDIRKIDSFVEEKFDLCIIDPFPGVDSKEFVNATRKLAKKTLII</sequence>
<evidence type="ECO:0000313" key="1">
    <source>
        <dbReference type="EMBL" id="QUH24342.1"/>
    </source>
</evidence>
<dbReference type="EMBL" id="CP058560">
    <property type="protein sequence ID" value="QUH24342.1"/>
    <property type="molecule type" value="Genomic_DNA"/>
</dbReference>
<keyword evidence="1" id="KW-0489">Methyltransferase</keyword>
<dbReference type="GO" id="GO:0005840">
    <property type="term" value="C:ribosome"/>
    <property type="evidence" value="ECO:0007669"/>
    <property type="project" value="UniProtKB-KW"/>
</dbReference>
<keyword evidence="1" id="KW-0689">Ribosomal protein</keyword>
<keyword evidence="1" id="KW-0687">Ribonucleoprotein</keyword>
<dbReference type="GO" id="GO:0008168">
    <property type="term" value="F:methyltransferase activity"/>
    <property type="evidence" value="ECO:0007669"/>
    <property type="project" value="UniProtKB-KW"/>
</dbReference>
<gene>
    <name evidence="1" type="ORF">HYG87_07870</name>
</gene>